<feature type="domain" description="Radical SAM core" evidence="16">
    <location>
        <begin position="27"/>
        <end position="247"/>
    </location>
</feature>
<evidence type="ECO:0000256" key="7">
    <source>
        <dbReference type="ARBA" id="ARBA00022691"/>
    </source>
</evidence>
<dbReference type="Pfam" id="PF04055">
    <property type="entry name" value="Radical_SAM"/>
    <property type="match status" value="1"/>
</dbReference>
<keyword evidence="9" id="KW-0547">Nucleotide-binding</keyword>
<evidence type="ECO:0000256" key="6">
    <source>
        <dbReference type="ARBA" id="ARBA00022485"/>
    </source>
</evidence>
<dbReference type="EMBL" id="CAJFCW020000005">
    <property type="protein sequence ID" value="CAG9116572.1"/>
    <property type="molecule type" value="Genomic_DNA"/>
</dbReference>
<evidence type="ECO:0000256" key="4">
    <source>
        <dbReference type="ARBA" id="ARBA00008484"/>
    </source>
</evidence>
<keyword evidence="18" id="KW-1185">Reference proteome</keyword>
<gene>
    <name evidence="17" type="ORF">BOKJ2_LOCUS9729</name>
</gene>
<keyword evidence="13" id="KW-0501">Molybdenum cofactor biosynthesis</keyword>
<evidence type="ECO:0000256" key="9">
    <source>
        <dbReference type="ARBA" id="ARBA00022741"/>
    </source>
</evidence>
<dbReference type="Gene3D" id="3.30.70.640">
    <property type="entry name" value="Molybdopterin cofactor biosynthesis C (MoaC) domain"/>
    <property type="match status" value="1"/>
</dbReference>
<dbReference type="InterPro" id="IPR036522">
    <property type="entry name" value="MoaC_sf"/>
</dbReference>
<dbReference type="NCBIfam" id="TIGR02666">
    <property type="entry name" value="moaA"/>
    <property type="match status" value="1"/>
</dbReference>
<name>A0A811L4H5_9BILA</name>
<dbReference type="InterPro" id="IPR023045">
    <property type="entry name" value="MoaC"/>
</dbReference>
<sequence>MRRSSSLFSNYLTAKVLNRQDHPLVDKFGRYHSYLRISLTEKCNLRCTYCMPEEGVDLTPSNKLLTKHEIIKLVRLFAQNGVDKVRLTGGEPTIRADLEEIIREIRDTKMINEIGITSNGIVLKRKLKKLVDAGLNRLNLSLDTLDENKYMIITRRNGFNKVMGCIDEALPLFERVKLNCVVTRGVNDMEVLDFVELTRHKSLDIRFIEYMPFGGNKFDSKKMVSFKEMMVNIAGRYDQAFKVNGYEGQFGFITSMSTPFCSTCNRLRITADGMSSWKHGNESEGSHEKRSIGPRTFGHNWKYCIQKESGSRWNGSFGQATQSPNDQNRRLSGIGYQSFKSLVRHYSTLSHIDEYGKASMVDVSHKQIIQRVARAAARVIVTDEIMIEVRENKIEKGDIIATARLAGIMAAKKTSNLIPLCHQLNLSNVKIYFQLSENNILIESECKCNGETGVEMEALTAVSVAALTVYDMCKALSHHIVISDIRLISKSGGKTHLRLNNK</sequence>
<keyword evidence="6" id="KW-0004">4Fe-4S</keyword>
<dbReference type="AlphaFoldDB" id="A0A811L4H5"/>
<keyword evidence="10" id="KW-0408">Iron</keyword>
<dbReference type="CDD" id="cd01335">
    <property type="entry name" value="Radical_SAM"/>
    <property type="match status" value="1"/>
</dbReference>
<keyword evidence="14" id="KW-0456">Lyase</keyword>
<dbReference type="SUPFAM" id="SSF55040">
    <property type="entry name" value="Molybdenum cofactor biosynthesis protein C, MoaC"/>
    <property type="match status" value="1"/>
</dbReference>
<comment type="pathway">
    <text evidence="3">Cofactor biosynthesis; molybdopterin biosynthesis.</text>
</comment>
<dbReference type="GO" id="GO:0046872">
    <property type="term" value="F:metal ion binding"/>
    <property type="evidence" value="ECO:0007669"/>
    <property type="project" value="UniProtKB-KW"/>
</dbReference>
<comment type="similarity">
    <text evidence="4">In the C-terminal section; belongs to the MoaC family.</text>
</comment>
<dbReference type="UniPathway" id="UPA00344"/>
<dbReference type="InterPro" id="IPR058240">
    <property type="entry name" value="rSAM_sf"/>
</dbReference>
<evidence type="ECO:0000256" key="13">
    <source>
        <dbReference type="ARBA" id="ARBA00023150"/>
    </source>
</evidence>
<dbReference type="SMART" id="SM00729">
    <property type="entry name" value="Elp3"/>
    <property type="match status" value="1"/>
</dbReference>
<dbReference type="Pfam" id="PF06463">
    <property type="entry name" value="Mob_synth_C"/>
    <property type="match status" value="1"/>
</dbReference>
<comment type="catalytic activity">
    <reaction evidence="1">
        <text>(8S)-3',8-cyclo-7,8-dihydroguanosine 5'-triphosphate = cyclic pyranopterin phosphate + diphosphate</text>
        <dbReference type="Rhea" id="RHEA:49580"/>
        <dbReference type="ChEBI" id="CHEBI:33019"/>
        <dbReference type="ChEBI" id="CHEBI:59648"/>
        <dbReference type="ChEBI" id="CHEBI:131766"/>
        <dbReference type="EC" id="4.6.1.17"/>
    </reaction>
</comment>
<dbReference type="InterPro" id="IPR047594">
    <property type="entry name" value="MoaC_bact/euk"/>
</dbReference>
<dbReference type="PANTHER" id="PTHR22960:SF0">
    <property type="entry name" value="MOLYBDENUM COFACTOR BIOSYNTHESIS PROTEIN 1"/>
    <property type="match status" value="1"/>
</dbReference>
<dbReference type="PROSITE" id="PS01305">
    <property type="entry name" value="MOAA_NIFB_PQQE"/>
    <property type="match status" value="1"/>
</dbReference>
<evidence type="ECO:0000256" key="14">
    <source>
        <dbReference type="ARBA" id="ARBA00023239"/>
    </source>
</evidence>
<keyword evidence="7" id="KW-0949">S-adenosyl-L-methionine</keyword>
<dbReference type="Pfam" id="PF01967">
    <property type="entry name" value="MoaC"/>
    <property type="match status" value="1"/>
</dbReference>
<comment type="caution">
    <text evidence="17">The sequence shown here is derived from an EMBL/GenBank/DDBJ whole genome shotgun (WGS) entry which is preliminary data.</text>
</comment>
<evidence type="ECO:0000313" key="18">
    <source>
        <dbReference type="Proteomes" id="UP000614601"/>
    </source>
</evidence>
<protein>
    <recommendedName>
        <fullName evidence="16">Radical SAM core domain-containing protein</fullName>
    </recommendedName>
</protein>
<evidence type="ECO:0000256" key="2">
    <source>
        <dbReference type="ARBA" id="ARBA00001966"/>
    </source>
</evidence>
<evidence type="ECO:0000256" key="5">
    <source>
        <dbReference type="ARBA" id="ARBA00009862"/>
    </source>
</evidence>
<dbReference type="InterPro" id="IPR002820">
    <property type="entry name" value="Mopterin_CF_biosynth-C_dom"/>
</dbReference>
<dbReference type="GO" id="GO:0006777">
    <property type="term" value="P:Mo-molybdopterin cofactor biosynthetic process"/>
    <property type="evidence" value="ECO:0007669"/>
    <property type="project" value="UniProtKB-KW"/>
</dbReference>
<evidence type="ECO:0000256" key="8">
    <source>
        <dbReference type="ARBA" id="ARBA00022723"/>
    </source>
</evidence>
<dbReference type="InterPro" id="IPR050105">
    <property type="entry name" value="MoCo_biosynth_MoaA/MoaC"/>
</dbReference>
<dbReference type="SFLD" id="SFLDS00029">
    <property type="entry name" value="Radical_SAM"/>
    <property type="match status" value="1"/>
</dbReference>
<organism evidence="17 18">
    <name type="scientific">Bursaphelenchus okinawaensis</name>
    <dbReference type="NCBI Taxonomy" id="465554"/>
    <lineage>
        <taxon>Eukaryota</taxon>
        <taxon>Metazoa</taxon>
        <taxon>Ecdysozoa</taxon>
        <taxon>Nematoda</taxon>
        <taxon>Chromadorea</taxon>
        <taxon>Rhabditida</taxon>
        <taxon>Tylenchina</taxon>
        <taxon>Tylenchomorpha</taxon>
        <taxon>Aphelenchoidea</taxon>
        <taxon>Aphelenchoididae</taxon>
        <taxon>Bursaphelenchus</taxon>
    </lineage>
</organism>
<dbReference type="GO" id="GO:0061798">
    <property type="term" value="F:GTP 3',8'-cyclase activity"/>
    <property type="evidence" value="ECO:0007669"/>
    <property type="project" value="UniProtKB-EC"/>
</dbReference>
<dbReference type="SFLD" id="SFLDG01067">
    <property type="entry name" value="SPASM/twitch_domain_containing"/>
    <property type="match status" value="1"/>
</dbReference>
<dbReference type="CDD" id="cd01420">
    <property type="entry name" value="MoaC_PE"/>
    <property type="match status" value="1"/>
</dbReference>
<dbReference type="PANTHER" id="PTHR22960">
    <property type="entry name" value="MOLYBDOPTERIN COFACTOR SYNTHESIS PROTEIN A"/>
    <property type="match status" value="1"/>
</dbReference>
<keyword evidence="11" id="KW-0411">Iron-sulfur</keyword>
<dbReference type="InterPro" id="IPR013785">
    <property type="entry name" value="Aldolase_TIM"/>
</dbReference>
<proteinExistence type="inferred from homology"/>
<evidence type="ECO:0000256" key="11">
    <source>
        <dbReference type="ARBA" id="ARBA00023014"/>
    </source>
</evidence>
<evidence type="ECO:0000256" key="10">
    <source>
        <dbReference type="ARBA" id="ARBA00023004"/>
    </source>
</evidence>
<dbReference type="Gene3D" id="3.20.20.70">
    <property type="entry name" value="Aldolase class I"/>
    <property type="match status" value="1"/>
</dbReference>
<comment type="similarity">
    <text evidence="5">In the N-terminal section; belongs to the radical SAM superfamily. MoaA family.</text>
</comment>
<dbReference type="InterPro" id="IPR010505">
    <property type="entry name" value="MoaA_twitch"/>
</dbReference>
<accession>A0A811L4H5</accession>
<dbReference type="InterPro" id="IPR007197">
    <property type="entry name" value="rSAM"/>
</dbReference>
<evidence type="ECO:0000256" key="15">
    <source>
        <dbReference type="ARBA" id="ARBA00048697"/>
    </source>
</evidence>
<reference evidence="17" key="1">
    <citation type="submission" date="2020-09" db="EMBL/GenBank/DDBJ databases">
        <authorList>
            <person name="Kikuchi T."/>
        </authorList>
    </citation>
    <scope>NUCLEOTIDE SEQUENCE</scope>
    <source>
        <strain evidence="17">SH1</strain>
    </source>
</reference>
<keyword evidence="12" id="KW-0342">GTP-binding</keyword>
<comment type="catalytic activity">
    <reaction evidence="15">
        <text>GTP + AH2 + S-adenosyl-L-methionine = (8S)-3',8-cyclo-7,8-dihydroguanosine 5'-triphosphate + 5'-deoxyadenosine + L-methionine + A + H(+)</text>
        <dbReference type="Rhea" id="RHEA:49576"/>
        <dbReference type="ChEBI" id="CHEBI:13193"/>
        <dbReference type="ChEBI" id="CHEBI:15378"/>
        <dbReference type="ChEBI" id="CHEBI:17319"/>
        <dbReference type="ChEBI" id="CHEBI:17499"/>
        <dbReference type="ChEBI" id="CHEBI:37565"/>
        <dbReference type="ChEBI" id="CHEBI:57844"/>
        <dbReference type="ChEBI" id="CHEBI:59789"/>
        <dbReference type="ChEBI" id="CHEBI:131766"/>
        <dbReference type="EC" id="4.1.99.22"/>
    </reaction>
</comment>
<dbReference type="SFLD" id="SFLDG01386">
    <property type="entry name" value="main_SPASM_domain-containing"/>
    <property type="match status" value="1"/>
</dbReference>
<evidence type="ECO:0000256" key="12">
    <source>
        <dbReference type="ARBA" id="ARBA00023134"/>
    </source>
</evidence>
<dbReference type="Proteomes" id="UP000783686">
    <property type="component" value="Unassembled WGS sequence"/>
</dbReference>
<keyword evidence="8" id="KW-0479">Metal-binding</keyword>
<evidence type="ECO:0000256" key="1">
    <source>
        <dbReference type="ARBA" id="ARBA00001637"/>
    </source>
</evidence>
<dbReference type="NCBIfam" id="TIGR00581">
    <property type="entry name" value="moaC"/>
    <property type="match status" value="1"/>
</dbReference>
<dbReference type="GO" id="GO:0061799">
    <property type="term" value="F:cyclic pyranopterin monophosphate synthase activity"/>
    <property type="evidence" value="ECO:0007669"/>
    <property type="project" value="UniProtKB-EC"/>
</dbReference>
<evidence type="ECO:0000313" key="17">
    <source>
        <dbReference type="EMBL" id="CAD5222608.1"/>
    </source>
</evidence>
<evidence type="ECO:0000259" key="16">
    <source>
        <dbReference type="PROSITE" id="PS51918"/>
    </source>
</evidence>
<dbReference type="PROSITE" id="PS51918">
    <property type="entry name" value="RADICAL_SAM"/>
    <property type="match status" value="1"/>
</dbReference>
<dbReference type="OrthoDB" id="429626at2759"/>
<dbReference type="GO" id="GO:0051539">
    <property type="term" value="F:4 iron, 4 sulfur cluster binding"/>
    <property type="evidence" value="ECO:0007669"/>
    <property type="project" value="UniProtKB-KW"/>
</dbReference>
<dbReference type="Proteomes" id="UP000614601">
    <property type="component" value="Unassembled WGS sequence"/>
</dbReference>
<comment type="cofactor">
    <cofactor evidence="2">
        <name>[4Fe-4S] cluster</name>
        <dbReference type="ChEBI" id="CHEBI:49883"/>
    </cofactor>
</comment>
<dbReference type="NCBIfam" id="NF006870">
    <property type="entry name" value="PRK09364.1"/>
    <property type="match status" value="1"/>
</dbReference>
<dbReference type="InterPro" id="IPR000385">
    <property type="entry name" value="MoaA_NifB_PqqE_Fe-S-bd_CS"/>
</dbReference>
<dbReference type="GO" id="GO:0005525">
    <property type="term" value="F:GTP binding"/>
    <property type="evidence" value="ECO:0007669"/>
    <property type="project" value="UniProtKB-KW"/>
</dbReference>
<evidence type="ECO:0000256" key="3">
    <source>
        <dbReference type="ARBA" id="ARBA00005046"/>
    </source>
</evidence>
<dbReference type="EMBL" id="CAJFDH010000005">
    <property type="protein sequence ID" value="CAD5222608.1"/>
    <property type="molecule type" value="Genomic_DNA"/>
</dbReference>
<dbReference type="InterPro" id="IPR013483">
    <property type="entry name" value="MoaA"/>
</dbReference>
<dbReference type="SUPFAM" id="SSF102114">
    <property type="entry name" value="Radical SAM enzymes"/>
    <property type="match status" value="1"/>
</dbReference>
<dbReference type="InterPro" id="IPR006638">
    <property type="entry name" value="Elp3/MiaA/NifB-like_rSAM"/>
</dbReference>